<feature type="chain" id="PRO_5040135630" description="Peptidase S1 domain-containing protein" evidence="2">
    <location>
        <begin position="21"/>
        <end position="402"/>
    </location>
</feature>
<reference evidence="4" key="2">
    <citation type="submission" date="2022-10" db="EMBL/GenBank/DDBJ databases">
        <authorList>
            <consortium name="ENA_rothamsted_submissions"/>
            <consortium name="culmorum"/>
            <person name="King R."/>
        </authorList>
    </citation>
    <scope>NUCLEOTIDE SEQUENCE</scope>
</reference>
<feature type="domain" description="Peptidase S1" evidence="3">
    <location>
        <begin position="27"/>
        <end position="266"/>
    </location>
</feature>
<accession>A0A9P0DVQ0</accession>
<gene>
    <name evidence="4" type="ORF">PHAECO_LOCUS13100</name>
</gene>
<dbReference type="PROSITE" id="PS00134">
    <property type="entry name" value="TRYPSIN_HIS"/>
    <property type="match status" value="1"/>
</dbReference>
<dbReference type="InterPro" id="IPR018114">
    <property type="entry name" value="TRYPSIN_HIS"/>
</dbReference>
<organism evidence="4 5">
    <name type="scientific">Phaedon cochleariae</name>
    <name type="common">Mustard beetle</name>
    <dbReference type="NCBI Taxonomy" id="80249"/>
    <lineage>
        <taxon>Eukaryota</taxon>
        <taxon>Metazoa</taxon>
        <taxon>Ecdysozoa</taxon>
        <taxon>Arthropoda</taxon>
        <taxon>Hexapoda</taxon>
        <taxon>Insecta</taxon>
        <taxon>Pterygota</taxon>
        <taxon>Neoptera</taxon>
        <taxon>Endopterygota</taxon>
        <taxon>Coleoptera</taxon>
        <taxon>Polyphaga</taxon>
        <taxon>Cucujiformia</taxon>
        <taxon>Chrysomeloidea</taxon>
        <taxon>Chrysomelidae</taxon>
        <taxon>Chrysomelinae</taxon>
        <taxon>Chrysomelini</taxon>
        <taxon>Phaedon</taxon>
    </lineage>
</organism>
<keyword evidence="5" id="KW-1185">Reference proteome</keyword>
<dbReference type="SMART" id="SM00020">
    <property type="entry name" value="Tryp_SPc"/>
    <property type="match status" value="1"/>
</dbReference>
<protein>
    <recommendedName>
        <fullName evidence="3">Peptidase S1 domain-containing protein</fullName>
    </recommendedName>
</protein>
<dbReference type="FunFam" id="2.40.10.10:FF:000004">
    <property type="entry name" value="Tryptase gamma 1"/>
    <property type="match status" value="1"/>
</dbReference>
<dbReference type="EMBL" id="OU896715">
    <property type="protein sequence ID" value="CAH1183683.1"/>
    <property type="molecule type" value="Genomic_DNA"/>
</dbReference>
<dbReference type="InterPro" id="IPR001254">
    <property type="entry name" value="Trypsin_dom"/>
</dbReference>
<evidence type="ECO:0000313" key="4">
    <source>
        <dbReference type="EMBL" id="CAH1183683.1"/>
    </source>
</evidence>
<evidence type="ECO:0000313" key="5">
    <source>
        <dbReference type="Proteomes" id="UP001153737"/>
    </source>
</evidence>
<keyword evidence="2" id="KW-0732">Signal</keyword>
<dbReference type="InterPro" id="IPR043504">
    <property type="entry name" value="Peptidase_S1_PA_chymotrypsin"/>
</dbReference>
<dbReference type="GO" id="GO:0004252">
    <property type="term" value="F:serine-type endopeptidase activity"/>
    <property type="evidence" value="ECO:0007669"/>
    <property type="project" value="InterPro"/>
</dbReference>
<dbReference type="OrthoDB" id="10061449at2759"/>
<dbReference type="PROSITE" id="PS50240">
    <property type="entry name" value="TRYPSIN_DOM"/>
    <property type="match status" value="1"/>
</dbReference>
<dbReference type="Pfam" id="PF00089">
    <property type="entry name" value="Trypsin"/>
    <property type="match status" value="1"/>
</dbReference>
<dbReference type="Proteomes" id="UP001153737">
    <property type="component" value="Chromosome 9"/>
</dbReference>
<dbReference type="InterPro" id="IPR009003">
    <property type="entry name" value="Peptidase_S1_PA"/>
</dbReference>
<dbReference type="GO" id="GO:0006508">
    <property type="term" value="P:proteolysis"/>
    <property type="evidence" value="ECO:0007669"/>
    <property type="project" value="InterPro"/>
</dbReference>
<dbReference type="PRINTS" id="PR00722">
    <property type="entry name" value="CHYMOTRYPSIN"/>
</dbReference>
<dbReference type="AlphaFoldDB" id="A0A9P0DVQ0"/>
<proteinExistence type="predicted"/>
<dbReference type="InterPro" id="IPR001314">
    <property type="entry name" value="Peptidase_S1A"/>
</dbReference>
<dbReference type="CDD" id="cd00190">
    <property type="entry name" value="Tryp_SPc"/>
    <property type="match status" value="1"/>
</dbReference>
<dbReference type="PANTHER" id="PTHR24250">
    <property type="entry name" value="CHYMOTRYPSIN-RELATED"/>
    <property type="match status" value="1"/>
</dbReference>
<name>A0A9P0DVQ0_PHACE</name>
<reference evidence="4" key="1">
    <citation type="submission" date="2022-01" db="EMBL/GenBank/DDBJ databases">
        <authorList>
            <person name="King R."/>
        </authorList>
    </citation>
    <scope>NUCLEOTIDE SEQUENCE</scope>
</reference>
<sequence length="402" mass="45124">MKLSFISVICLLVTVSRSKADEANLRVYNGWIVEKPIPFIVSIKKDNNKHVCGGTIVAAQWILTAAHCVANQTNLSVLAGAVDNSKLDERSQLVGIDHVVIHDQYDYDDSENIENDIALLYLDEPLIFNENVENIPLMSESSLEEAVRENSTSFIAGWGSTEDAYASKKLKWALVSLLDSEECIQDIPESCHNFNPESHICTGPLTVDKTGAGLKDDGGPLVINWTLAGVINHGDHDPETEPDSCHKSTIYTSVPYYLDWINDIICIKSETSGLCEEDTPDPRVDTPASEEVTSSPEEVFFYQVEITLTPTNDPDNEYSLSYRVWWFPRDDDDYYSEENNENNYTEPSDETSLEQDGQYDIKNGRIIIITLQFFFVKTGDIYNTNLQDIPVELRSAIKTIKA</sequence>
<evidence type="ECO:0000256" key="1">
    <source>
        <dbReference type="ARBA" id="ARBA00023157"/>
    </source>
</evidence>
<dbReference type="SUPFAM" id="SSF50494">
    <property type="entry name" value="Trypsin-like serine proteases"/>
    <property type="match status" value="1"/>
</dbReference>
<evidence type="ECO:0000256" key="2">
    <source>
        <dbReference type="SAM" id="SignalP"/>
    </source>
</evidence>
<keyword evidence="1" id="KW-1015">Disulfide bond</keyword>
<feature type="signal peptide" evidence="2">
    <location>
        <begin position="1"/>
        <end position="20"/>
    </location>
</feature>
<evidence type="ECO:0000259" key="3">
    <source>
        <dbReference type="PROSITE" id="PS50240"/>
    </source>
</evidence>
<dbReference type="Gene3D" id="2.40.10.10">
    <property type="entry name" value="Trypsin-like serine proteases"/>
    <property type="match status" value="1"/>
</dbReference>